<organism evidence="1 2">
    <name type="scientific">Goodea atripinnis</name>
    <dbReference type="NCBI Taxonomy" id="208336"/>
    <lineage>
        <taxon>Eukaryota</taxon>
        <taxon>Metazoa</taxon>
        <taxon>Chordata</taxon>
        <taxon>Craniata</taxon>
        <taxon>Vertebrata</taxon>
        <taxon>Euteleostomi</taxon>
        <taxon>Actinopterygii</taxon>
        <taxon>Neopterygii</taxon>
        <taxon>Teleostei</taxon>
        <taxon>Neoteleostei</taxon>
        <taxon>Acanthomorphata</taxon>
        <taxon>Ovalentaria</taxon>
        <taxon>Atherinomorphae</taxon>
        <taxon>Cyprinodontiformes</taxon>
        <taxon>Goodeidae</taxon>
        <taxon>Goodea</taxon>
    </lineage>
</organism>
<reference evidence="1 2" key="1">
    <citation type="submission" date="2021-06" db="EMBL/GenBank/DDBJ databases">
        <authorList>
            <person name="Palmer J.M."/>
        </authorList>
    </citation>
    <scope>NUCLEOTIDE SEQUENCE [LARGE SCALE GENOMIC DNA]</scope>
    <source>
        <strain evidence="1 2">GA_2019</strain>
        <tissue evidence="1">Muscle</tissue>
    </source>
</reference>
<evidence type="ECO:0000313" key="1">
    <source>
        <dbReference type="EMBL" id="MEQ2157253.1"/>
    </source>
</evidence>
<proteinExistence type="predicted"/>
<keyword evidence="2" id="KW-1185">Reference proteome</keyword>
<accession>A0ABV0MDQ3</accession>
<protein>
    <submittedName>
        <fullName evidence="1">Uncharacterized protein</fullName>
    </submittedName>
</protein>
<comment type="caution">
    <text evidence="1">The sequence shown here is derived from an EMBL/GenBank/DDBJ whole genome shotgun (WGS) entry which is preliminary data.</text>
</comment>
<sequence length="125" mass="13083">MCEPAMQRDRPLMVSNGQGLLVADTKPLLCNQLGVKSALTKADKGRGLVAGVGVRNTAVTRACTSRLNMGSLHIRSRRAPASARSTGQWGPSADPFSKALLTAPWQGGCSSSHGLSNQLYHNGGP</sequence>
<evidence type="ECO:0000313" key="2">
    <source>
        <dbReference type="Proteomes" id="UP001476798"/>
    </source>
</evidence>
<gene>
    <name evidence="1" type="ORF">GOODEAATRI_000072</name>
</gene>
<dbReference type="Proteomes" id="UP001476798">
    <property type="component" value="Unassembled WGS sequence"/>
</dbReference>
<name>A0ABV0MDQ3_9TELE</name>
<dbReference type="EMBL" id="JAHRIO010000003">
    <property type="protein sequence ID" value="MEQ2157253.1"/>
    <property type="molecule type" value="Genomic_DNA"/>
</dbReference>